<feature type="compositionally biased region" description="Basic and acidic residues" evidence="1">
    <location>
        <begin position="16"/>
        <end position="36"/>
    </location>
</feature>
<keyword evidence="3" id="KW-1185">Reference proteome</keyword>
<dbReference type="RefSeq" id="WP_176064341.1">
    <property type="nucleotide sequence ID" value="NZ_BJTG01000003.1"/>
</dbReference>
<feature type="region of interest" description="Disordered" evidence="1">
    <location>
        <begin position="16"/>
        <end position="43"/>
    </location>
</feature>
<proteinExistence type="predicted"/>
<evidence type="ECO:0000256" key="1">
    <source>
        <dbReference type="SAM" id="MobiDB-lite"/>
    </source>
</evidence>
<feature type="region of interest" description="Disordered" evidence="1">
    <location>
        <begin position="87"/>
        <end position="120"/>
    </location>
</feature>
<dbReference type="Proteomes" id="UP000503640">
    <property type="component" value="Unassembled WGS sequence"/>
</dbReference>
<evidence type="ECO:0000313" key="2">
    <source>
        <dbReference type="EMBL" id="GEJ56872.1"/>
    </source>
</evidence>
<evidence type="ECO:0000313" key="3">
    <source>
        <dbReference type="Proteomes" id="UP000503640"/>
    </source>
</evidence>
<organism evidence="2 3">
    <name type="scientific">Anaeromyxobacter diazotrophicus</name>
    <dbReference type="NCBI Taxonomy" id="2590199"/>
    <lineage>
        <taxon>Bacteria</taxon>
        <taxon>Pseudomonadati</taxon>
        <taxon>Myxococcota</taxon>
        <taxon>Myxococcia</taxon>
        <taxon>Myxococcales</taxon>
        <taxon>Cystobacterineae</taxon>
        <taxon>Anaeromyxobacteraceae</taxon>
        <taxon>Anaeromyxobacter</taxon>
    </lineage>
</organism>
<dbReference type="EMBL" id="BJTG01000003">
    <property type="protein sequence ID" value="GEJ56872.1"/>
    <property type="molecule type" value="Genomic_DNA"/>
</dbReference>
<sequence length="144" mass="15281">MAVKVMLAPAIAKRDAEVAASRAEKSNARQEAGEAKPKRRRSSVYDADGNEVFITLMCLKCHKMRPLAQFGLRRMADGAIRNQPWCRPCRSGASAGKPRRREEAAGAEPTPALPDAAPGAAAELPVDAGLLAAQVVAALHGGRR</sequence>
<gene>
    <name evidence="2" type="ORF">AMYX_16130</name>
</gene>
<protein>
    <submittedName>
        <fullName evidence="2">Uncharacterized protein</fullName>
    </submittedName>
</protein>
<reference evidence="3" key="1">
    <citation type="journal article" date="2020" name="Appl. Environ. Microbiol.">
        <title>Diazotrophic Anaeromyxobacter Isolates from Soils.</title>
        <authorList>
            <person name="Masuda Y."/>
            <person name="Yamanaka H."/>
            <person name="Xu Z.X."/>
            <person name="Shiratori Y."/>
            <person name="Aono T."/>
            <person name="Amachi S."/>
            <person name="Senoo K."/>
            <person name="Itoh H."/>
        </authorList>
    </citation>
    <scope>NUCLEOTIDE SEQUENCE [LARGE SCALE GENOMIC DNA]</scope>
    <source>
        <strain evidence="3">R267</strain>
    </source>
</reference>
<accession>A0A7I9VKD9</accession>
<comment type="caution">
    <text evidence="2">The sequence shown here is derived from an EMBL/GenBank/DDBJ whole genome shotgun (WGS) entry which is preliminary data.</text>
</comment>
<name>A0A7I9VKD9_9BACT</name>
<feature type="compositionally biased region" description="Low complexity" evidence="1">
    <location>
        <begin position="109"/>
        <end position="120"/>
    </location>
</feature>
<dbReference type="AlphaFoldDB" id="A0A7I9VKD9"/>